<sequence length="380" mass="43681">MAEKQKEMSFLGHLEELRWHLVRSAGAIFIIAILLFVFQKQVYEYFLLAHRKPDFVTYQFFCDFFNMLGMDSTFCNVTFKDNLISLKPTQQLMNAIWSSLILGIIISFPYLLWEIWRFVSPGLTKKEVSRSRGFIFIASLLFFLGIAFSFYVIAPISIHFLYNYQITDLIQNNFTMDSHIGLVTNMLLGVSILFELPVLIYFLTKIGLVTPEFLKKYRKHALVVVLILAAIITPPDIASQVIVAIPILILYEISIKVSKMVIKKQKKMHKKVQEFNDYRQKMNDKILASDNKVIKRIFNLDTNAFAEGHLPVKTKELLGLVASAVLRCDDCVQYHLEAAKKNGVSTEEMMETMSIANLIGGTIVIPHLRKAVEYWEALDE</sequence>
<keyword evidence="8" id="KW-1185">Reference proteome</keyword>
<dbReference type="InterPro" id="IPR002033">
    <property type="entry name" value="TatC"/>
</dbReference>
<dbReference type="PANTHER" id="PTHR30371:SF0">
    <property type="entry name" value="SEC-INDEPENDENT PROTEIN TRANSLOCASE PROTEIN TATC, CHLOROPLASTIC-RELATED"/>
    <property type="match status" value="1"/>
</dbReference>
<comment type="subcellular location">
    <subcellularLocation>
        <location evidence="5">Cell membrane</location>
        <topology evidence="5">Multi-pass membrane protein</topology>
    </subcellularLocation>
    <subcellularLocation>
        <location evidence="1">Membrane</location>
        <topology evidence="1">Multi-pass membrane protein</topology>
    </subcellularLocation>
</comment>
<evidence type="ECO:0000256" key="3">
    <source>
        <dbReference type="ARBA" id="ARBA00022989"/>
    </source>
</evidence>
<dbReference type="GO" id="GO:0043953">
    <property type="term" value="P:protein transport by the Tat complex"/>
    <property type="evidence" value="ECO:0007669"/>
    <property type="project" value="UniProtKB-UniRule"/>
</dbReference>
<keyword evidence="5" id="KW-0813">Transport</keyword>
<evidence type="ECO:0000313" key="7">
    <source>
        <dbReference type="EMBL" id="QOD61493.1"/>
    </source>
</evidence>
<dbReference type="PRINTS" id="PR01840">
    <property type="entry name" value="TATCFAMILY"/>
</dbReference>
<proteinExistence type="inferred from homology"/>
<comment type="similarity">
    <text evidence="5">Belongs to the TatC family.</text>
</comment>
<dbReference type="GO" id="GO:0065002">
    <property type="term" value="P:intracellular protein transmembrane transport"/>
    <property type="evidence" value="ECO:0007669"/>
    <property type="project" value="TreeGrafter"/>
</dbReference>
<dbReference type="EMBL" id="CP061813">
    <property type="protein sequence ID" value="QOD61493.1"/>
    <property type="molecule type" value="Genomic_DNA"/>
</dbReference>
<evidence type="ECO:0000259" key="6">
    <source>
        <dbReference type="Pfam" id="PF02627"/>
    </source>
</evidence>
<organism evidence="7 8">
    <name type="scientific">Polaribacter haliotis</name>
    <dbReference type="NCBI Taxonomy" id="1888915"/>
    <lineage>
        <taxon>Bacteria</taxon>
        <taxon>Pseudomonadati</taxon>
        <taxon>Bacteroidota</taxon>
        <taxon>Flavobacteriia</taxon>
        <taxon>Flavobacteriales</taxon>
        <taxon>Flavobacteriaceae</taxon>
    </lineage>
</organism>
<keyword evidence="2 5" id="KW-0812">Transmembrane</keyword>
<protein>
    <recommendedName>
        <fullName evidence="5">Sec-independent protein translocase protein TatC</fullName>
    </recommendedName>
</protein>
<dbReference type="GO" id="GO:0009977">
    <property type="term" value="F:proton motive force dependent protein transmembrane transporter activity"/>
    <property type="evidence" value="ECO:0007669"/>
    <property type="project" value="TreeGrafter"/>
</dbReference>
<dbReference type="InterPro" id="IPR029032">
    <property type="entry name" value="AhpD-like"/>
</dbReference>
<evidence type="ECO:0000313" key="8">
    <source>
        <dbReference type="Proteomes" id="UP000516764"/>
    </source>
</evidence>
<feature type="transmembrane region" description="Helical" evidence="5">
    <location>
        <begin position="216"/>
        <end position="235"/>
    </location>
</feature>
<dbReference type="RefSeq" id="WP_191141245.1">
    <property type="nucleotide sequence ID" value="NZ_CP061813.1"/>
</dbReference>
<dbReference type="Pfam" id="PF00902">
    <property type="entry name" value="TatC"/>
    <property type="match status" value="1"/>
</dbReference>
<comment type="subunit">
    <text evidence="5">Forms a complex with TatA.</text>
</comment>
<feature type="domain" description="Carboxymuconolactone decarboxylase-like" evidence="6">
    <location>
        <begin position="295"/>
        <end position="373"/>
    </location>
</feature>
<keyword evidence="4 5" id="KW-0472">Membrane</keyword>
<reference evidence="7 8" key="1">
    <citation type="journal article" date="2016" name="Int. J. Syst. Evol. Microbiol.">
        <title>Polaribacter haliotis sp. nov., isolated from the gut of abalone Haliotis discus hannai.</title>
        <authorList>
            <person name="Kim Y.O."/>
            <person name="Park I.S."/>
            <person name="Park S."/>
            <person name="Nam B.H."/>
            <person name="Park J.M."/>
            <person name="Kim D.G."/>
            <person name="Yoon J.H."/>
        </authorList>
    </citation>
    <scope>NUCLEOTIDE SEQUENCE [LARGE SCALE GENOMIC DNA]</scope>
    <source>
        <strain evidence="7 8">KCTC 52418</strain>
    </source>
</reference>
<dbReference type="KEGG" id="phal:H9I45_03310"/>
<dbReference type="HAMAP" id="MF_00902">
    <property type="entry name" value="TatC"/>
    <property type="match status" value="1"/>
</dbReference>
<dbReference type="PANTHER" id="PTHR30371">
    <property type="entry name" value="SEC-INDEPENDENT PROTEIN TRANSLOCASE PROTEIN TATC"/>
    <property type="match status" value="1"/>
</dbReference>
<feature type="transmembrane region" description="Helical" evidence="5">
    <location>
        <begin position="182"/>
        <end position="204"/>
    </location>
</feature>
<dbReference type="InterPro" id="IPR004675">
    <property type="entry name" value="AhpD_core"/>
</dbReference>
<dbReference type="SUPFAM" id="SSF69118">
    <property type="entry name" value="AhpD-like"/>
    <property type="match status" value="1"/>
</dbReference>
<keyword evidence="5" id="KW-0653">Protein transport</keyword>
<feature type="transmembrane region" description="Helical" evidence="5">
    <location>
        <begin position="134"/>
        <end position="162"/>
    </location>
</feature>
<dbReference type="NCBIfam" id="TIGR00778">
    <property type="entry name" value="ahpD_dom"/>
    <property type="match status" value="1"/>
</dbReference>
<dbReference type="Proteomes" id="UP000516764">
    <property type="component" value="Chromosome"/>
</dbReference>
<evidence type="ECO:0000256" key="2">
    <source>
        <dbReference type="ARBA" id="ARBA00022692"/>
    </source>
</evidence>
<keyword evidence="5" id="KW-0811">Translocation</keyword>
<dbReference type="NCBIfam" id="TIGR00945">
    <property type="entry name" value="tatC"/>
    <property type="match status" value="1"/>
</dbReference>
<dbReference type="GO" id="GO:0051920">
    <property type="term" value="F:peroxiredoxin activity"/>
    <property type="evidence" value="ECO:0007669"/>
    <property type="project" value="InterPro"/>
</dbReference>
<evidence type="ECO:0000256" key="5">
    <source>
        <dbReference type="HAMAP-Rule" id="MF_00902"/>
    </source>
</evidence>
<evidence type="ECO:0000256" key="1">
    <source>
        <dbReference type="ARBA" id="ARBA00004141"/>
    </source>
</evidence>
<comment type="caution">
    <text evidence="5">Lacks conserved residue(s) required for the propagation of feature annotation.</text>
</comment>
<dbReference type="Gene3D" id="1.20.1290.10">
    <property type="entry name" value="AhpD-like"/>
    <property type="match status" value="1"/>
</dbReference>
<gene>
    <name evidence="5 7" type="primary">tatC</name>
    <name evidence="7" type="ORF">H9I45_03310</name>
</gene>
<dbReference type="GO" id="GO:0033281">
    <property type="term" value="C:TAT protein transport complex"/>
    <property type="evidence" value="ECO:0007669"/>
    <property type="project" value="UniProtKB-UniRule"/>
</dbReference>
<dbReference type="InterPro" id="IPR003779">
    <property type="entry name" value="CMD-like"/>
</dbReference>
<dbReference type="AlphaFoldDB" id="A0A7L8AHK8"/>
<keyword evidence="5" id="KW-1003">Cell membrane</keyword>
<feature type="transmembrane region" description="Helical" evidence="5">
    <location>
        <begin position="21"/>
        <end position="38"/>
    </location>
</feature>
<name>A0A7L8AHK8_9FLAO</name>
<evidence type="ECO:0000256" key="4">
    <source>
        <dbReference type="ARBA" id="ARBA00023136"/>
    </source>
</evidence>
<comment type="function">
    <text evidence="5">Part of the twin-arginine translocation (Tat) system that transports large folded proteins containing a characteristic twin-arginine motif in their signal peptide across membranes.</text>
</comment>
<feature type="transmembrane region" description="Helical" evidence="5">
    <location>
        <begin position="95"/>
        <end position="113"/>
    </location>
</feature>
<accession>A0A7L8AHK8</accession>
<keyword evidence="3 5" id="KW-1133">Transmembrane helix</keyword>
<dbReference type="Pfam" id="PF02627">
    <property type="entry name" value="CMD"/>
    <property type="match status" value="1"/>
</dbReference>